<geneLocation type="mitochondrion" evidence="17"/>
<accession>A0A649WED0</accession>
<dbReference type="PANTHER" id="PTHR11435:SF1">
    <property type="entry name" value="NADH-UBIQUINONE OXIDOREDUCTASE CHAIN 6"/>
    <property type="match status" value="1"/>
</dbReference>
<evidence type="ECO:0000256" key="11">
    <source>
        <dbReference type="ARBA" id="ARBA00023027"/>
    </source>
</evidence>
<evidence type="ECO:0000256" key="9">
    <source>
        <dbReference type="ARBA" id="ARBA00022982"/>
    </source>
</evidence>
<feature type="transmembrane region" description="Helical" evidence="16">
    <location>
        <begin position="152"/>
        <end position="171"/>
    </location>
</feature>
<evidence type="ECO:0000256" key="14">
    <source>
        <dbReference type="ARBA" id="ARBA00031019"/>
    </source>
</evidence>
<feature type="transmembrane region" description="Helical" evidence="16">
    <location>
        <begin position="6"/>
        <end position="22"/>
    </location>
</feature>
<keyword evidence="7 16" id="KW-0812">Transmembrane</keyword>
<gene>
    <name evidence="17" type="primary">ND6</name>
</gene>
<comment type="similarity">
    <text evidence="2">Belongs to the complex I subunit 6 family.</text>
</comment>
<evidence type="ECO:0000256" key="3">
    <source>
        <dbReference type="ARBA" id="ARBA00012944"/>
    </source>
</evidence>
<evidence type="ECO:0000256" key="2">
    <source>
        <dbReference type="ARBA" id="ARBA00005698"/>
    </source>
</evidence>
<dbReference type="EC" id="7.1.1.2" evidence="3"/>
<feature type="transmembrane region" description="Helical" evidence="16">
    <location>
        <begin position="94"/>
        <end position="111"/>
    </location>
</feature>
<keyword evidence="13 16" id="KW-0472">Membrane</keyword>
<dbReference type="GO" id="GO:0031966">
    <property type="term" value="C:mitochondrial membrane"/>
    <property type="evidence" value="ECO:0007669"/>
    <property type="project" value="UniProtKB-SubCell"/>
</dbReference>
<keyword evidence="12 17" id="KW-0496">Mitochondrion</keyword>
<name>A0A649WED0_9HYME</name>
<keyword evidence="5" id="KW-0813">Transport</keyword>
<comment type="subcellular location">
    <subcellularLocation>
        <location evidence="1">Mitochondrion membrane</location>
        <topology evidence="1">Multi-pass membrane protein</topology>
    </subcellularLocation>
</comment>
<dbReference type="GO" id="GO:0008137">
    <property type="term" value="F:NADH dehydrogenase (ubiquinone) activity"/>
    <property type="evidence" value="ECO:0007669"/>
    <property type="project" value="UniProtKB-EC"/>
</dbReference>
<evidence type="ECO:0000256" key="5">
    <source>
        <dbReference type="ARBA" id="ARBA00022448"/>
    </source>
</evidence>
<sequence>MLLIKFLLFLTFFNSIILIFSTMPLMMGLLLLIQTILITLITGMMSYNFWYAYILYLVMLGGMLILFIYVISLSSNQKFLMFKKKNYYNFNKNFLTFMLILSILFIIWMFLNMNNFYIMNFNIKSMLDIKMEQDFLLKMSLNKLYNKPSNQFMMLLINYLLLMMFIVVKITNINLGPIRKKN</sequence>
<reference evidence="17" key="1">
    <citation type="journal article" date="2019" name="Mitochondrial DNA Part B Resour">
        <title>Nearly complete mitochondrial genome of Siobla xizangensis Xiao, Huang &amp; Zhou, 1988 (Hymenoptera: Tenthredinidae) and phylogenetic analysis.</title>
        <authorList>
            <person name="Luo X."/>
            <person name="Wei M."/>
            <person name="Niu G."/>
        </authorList>
    </citation>
    <scope>NUCLEOTIDE SEQUENCE</scope>
</reference>
<feature type="transmembrane region" description="Helical" evidence="16">
    <location>
        <begin position="53"/>
        <end position="73"/>
    </location>
</feature>
<keyword evidence="8" id="KW-1278">Translocase</keyword>
<dbReference type="EMBL" id="MN562486">
    <property type="protein sequence ID" value="QGK86789.1"/>
    <property type="molecule type" value="Genomic_DNA"/>
</dbReference>
<evidence type="ECO:0000256" key="10">
    <source>
        <dbReference type="ARBA" id="ARBA00022989"/>
    </source>
</evidence>
<evidence type="ECO:0000256" key="13">
    <source>
        <dbReference type="ARBA" id="ARBA00023136"/>
    </source>
</evidence>
<dbReference type="PANTHER" id="PTHR11435">
    <property type="entry name" value="NADH UBIQUINONE OXIDOREDUCTASE SUBUNIT ND6"/>
    <property type="match status" value="1"/>
</dbReference>
<keyword evidence="10 16" id="KW-1133">Transmembrane helix</keyword>
<evidence type="ECO:0000256" key="8">
    <source>
        <dbReference type="ARBA" id="ARBA00022967"/>
    </source>
</evidence>
<evidence type="ECO:0000256" key="7">
    <source>
        <dbReference type="ARBA" id="ARBA00022692"/>
    </source>
</evidence>
<proteinExistence type="inferred from homology"/>
<keyword evidence="9" id="KW-0249">Electron transport</keyword>
<dbReference type="InterPro" id="IPR050269">
    <property type="entry name" value="ComplexI_Subunit6"/>
</dbReference>
<comment type="catalytic activity">
    <reaction evidence="15">
        <text>a ubiquinone + NADH + 5 H(+)(in) = a ubiquinol + NAD(+) + 4 H(+)(out)</text>
        <dbReference type="Rhea" id="RHEA:29091"/>
        <dbReference type="Rhea" id="RHEA-COMP:9565"/>
        <dbReference type="Rhea" id="RHEA-COMP:9566"/>
        <dbReference type="ChEBI" id="CHEBI:15378"/>
        <dbReference type="ChEBI" id="CHEBI:16389"/>
        <dbReference type="ChEBI" id="CHEBI:17976"/>
        <dbReference type="ChEBI" id="CHEBI:57540"/>
        <dbReference type="ChEBI" id="CHEBI:57945"/>
        <dbReference type="EC" id="7.1.1.2"/>
    </reaction>
</comment>
<protein>
    <recommendedName>
        <fullName evidence="4">NADH-ubiquinone oxidoreductase chain 6</fullName>
        <ecNumber evidence="3">7.1.1.2</ecNumber>
    </recommendedName>
    <alternativeName>
        <fullName evidence="14">NADH dehydrogenase subunit 6</fullName>
    </alternativeName>
</protein>
<evidence type="ECO:0000256" key="6">
    <source>
        <dbReference type="ARBA" id="ARBA00022660"/>
    </source>
</evidence>
<evidence type="ECO:0000256" key="4">
    <source>
        <dbReference type="ARBA" id="ARBA00021095"/>
    </source>
</evidence>
<evidence type="ECO:0000313" key="17">
    <source>
        <dbReference type="EMBL" id="QGK86789.1"/>
    </source>
</evidence>
<evidence type="ECO:0000256" key="15">
    <source>
        <dbReference type="ARBA" id="ARBA00049551"/>
    </source>
</evidence>
<keyword evidence="6" id="KW-0679">Respiratory chain</keyword>
<keyword evidence="11" id="KW-0520">NAD</keyword>
<evidence type="ECO:0000256" key="16">
    <source>
        <dbReference type="SAM" id="Phobius"/>
    </source>
</evidence>
<organism evidence="17">
    <name type="scientific">Siobla xizangensis</name>
    <dbReference type="NCBI Taxonomy" id="2651042"/>
    <lineage>
        <taxon>Eukaryota</taxon>
        <taxon>Metazoa</taxon>
        <taxon>Ecdysozoa</taxon>
        <taxon>Arthropoda</taxon>
        <taxon>Hexapoda</taxon>
        <taxon>Insecta</taxon>
        <taxon>Pterygota</taxon>
        <taxon>Neoptera</taxon>
        <taxon>Endopterygota</taxon>
        <taxon>Hymenoptera</taxon>
        <taxon>Tenthredinoidea</taxon>
        <taxon>Tenthredinidae</taxon>
        <taxon>Tenthredininae</taxon>
        <taxon>Siobla</taxon>
    </lineage>
</organism>
<dbReference type="AlphaFoldDB" id="A0A649WED0"/>
<evidence type="ECO:0000256" key="12">
    <source>
        <dbReference type="ARBA" id="ARBA00023128"/>
    </source>
</evidence>
<evidence type="ECO:0000256" key="1">
    <source>
        <dbReference type="ARBA" id="ARBA00004225"/>
    </source>
</evidence>